<protein>
    <submittedName>
        <fullName evidence="3">UDP-glucose 4-epimerase</fullName>
    </submittedName>
</protein>
<comment type="caution">
    <text evidence="3">The sequence shown here is derived from an EMBL/GenBank/DDBJ whole genome shotgun (WGS) entry which is preliminary data.</text>
</comment>
<gene>
    <name evidence="3" type="ORF">C7959_10799</name>
</gene>
<dbReference type="SUPFAM" id="SSF51735">
    <property type="entry name" value="NAD(P)-binding Rossmann-fold domains"/>
    <property type="match status" value="1"/>
</dbReference>
<evidence type="ECO:0000256" key="1">
    <source>
        <dbReference type="ARBA" id="ARBA00007637"/>
    </source>
</evidence>
<dbReference type="PRINTS" id="PR01713">
    <property type="entry name" value="NUCEPIMERASE"/>
</dbReference>
<organism evidence="3 4">
    <name type="scientific">Orenia marismortui</name>
    <dbReference type="NCBI Taxonomy" id="46469"/>
    <lineage>
        <taxon>Bacteria</taxon>
        <taxon>Bacillati</taxon>
        <taxon>Bacillota</taxon>
        <taxon>Clostridia</taxon>
        <taxon>Halanaerobiales</taxon>
        <taxon>Halobacteroidaceae</taxon>
        <taxon>Orenia</taxon>
    </lineage>
</organism>
<reference evidence="3 4" key="1">
    <citation type="submission" date="2019-03" db="EMBL/GenBank/DDBJ databases">
        <title>Subsurface microbial communities from deep shales in Ohio and West Virginia, USA.</title>
        <authorList>
            <person name="Wrighton K."/>
        </authorList>
    </citation>
    <scope>NUCLEOTIDE SEQUENCE [LARGE SCALE GENOMIC DNA]</scope>
    <source>
        <strain evidence="3 4">MSL 6dP</strain>
    </source>
</reference>
<comment type="similarity">
    <text evidence="1">Belongs to the NAD(P)-dependent epimerase/dehydratase family.</text>
</comment>
<dbReference type="Proteomes" id="UP000295832">
    <property type="component" value="Unassembled WGS sequence"/>
</dbReference>
<dbReference type="PANTHER" id="PTHR43000">
    <property type="entry name" value="DTDP-D-GLUCOSE 4,6-DEHYDRATASE-RELATED"/>
    <property type="match status" value="1"/>
</dbReference>
<name>A0A4R8GZV6_9FIRM</name>
<proteinExistence type="inferred from homology"/>
<accession>A0A4R8GZV6</accession>
<evidence type="ECO:0000313" key="4">
    <source>
        <dbReference type="Proteomes" id="UP000295832"/>
    </source>
</evidence>
<dbReference type="Gene3D" id="3.40.50.720">
    <property type="entry name" value="NAD(P)-binding Rossmann-like Domain"/>
    <property type="match status" value="1"/>
</dbReference>
<feature type="domain" description="NAD-dependent epimerase/dehydratase" evidence="2">
    <location>
        <begin position="4"/>
        <end position="241"/>
    </location>
</feature>
<dbReference type="Gene3D" id="3.90.25.10">
    <property type="entry name" value="UDP-galactose 4-epimerase, domain 1"/>
    <property type="match status" value="1"/>
</dbReference>
<dbReference type="Pfam" id="PF01370">
    <property type="entry name" value="Epimerase"/>
    <property type="match status" value="1"/>
</dbReference>
<dbReference type="AlphaFoldDB" id="A0A4R8GZV6"/>
<sequence>MIHLITGVAGFIASNLAEELLARGEQVIGVDCFTDYYSRELKEKNLASIIKDKNFNFIEEDLLDMDLVELLEGVDYVYHQAAQAGVRASWGSNFDIYTDNNIRLTQQLLEAAKESQIKKFIYASSSSVYGDTDQLPMRENNYLQPVSPYGVSKLAAENLCYLYWKNFGVPTISLRYFTVFGERQRPDMAFHIFIKAILQDKKLAIFGDGEQSRNFTYVGDIVEANILAALSDVRGEVFNVGGAGERITLNETIDIMEDIIGKKAKREYKAVAKGDVRHTEADESKIRKKLDYQPKIDLKEGLKREIQWLKVIYK</sequence>
<evidence type="ECO:0000259" key="2">
    <source>
        <dbReference type="Pfam" id="PF01370"/>
    </source>
</evidence>
<evidence type="ECO:0000313" key="3">
    <source>
        <dbReference type="EMBL" id="TDX52390.1"/>
    </source>
</evidence>
<dbReference type="EMBL" id="SOEG01000007">
    <property type="protein sequence ID" value="TDX52390.1"/>
    <property type="molecule type" value="Genomic_DNA"/>
</dbReference>
<dbReference type="RefSeq" id="WP_134115900.1">
    <property type="nucleotide sequence ID" value="NZ_SOEG01000007.1"/>
</dbReference>
<dbReference type="InterPro" id="IPR001509">
    <property type="entry name" value="Epimerase_deHydtase"/>
</dbReference>
<keyword evidence="4" id="KW-1185">Reference proteome</keyword>
<dbReference type="InterPro" id="IPR036291">
    <property type="entry name" value="NAD(P)-bd_dom_sf"/>
</dbReference>
<dbReference type="STRING" id="926561.GCA_000379025_01414"/>